<evidence type="ECO:0000313" key="1">
    <source>
        <dbReference type="EMBL" id="GAH76028.1"/>
    </source>
</evidence>
<dbReference type="AlphaFoldDB" id="X1K1S4"/>
<dbReference type="EMBL" id="BARU01027725">
    <property type="protein sequence ID" value="GAH76028.1"/>
    <property type="molecule type" value="Genomic_DNA"/>
</dbReference>
<protein>
    <submittedName>
        <fullName evidence="1">Uncharacterized protein</fullName>
    </submittedName>
</protein>
<organism evidence="1">
    <name type="scientific">marine sediment metagenome</name>
    <dbReference type="NCBI Taxonomy" id="412755"/>
    <lineage>
        <taxon>unclassified sequences</taxon>
        <taxon>metagenomes</taxon>
        <taxon>ecological metagenomes</taxon>
    </lineage>
</organism>
<reference evidence="1" key="1">
    <citation type="journal article" date="2014" name="Front. Microbiol.">
        <title>High frequency of phylogenetically diverse reductive dehalogenase-homologous genes in deep subseafloor sedimentary metagenomes.</title>
        <authorList>
            <person name="Kawai M."/>
            <person name="Futagami T."/>
            <person name="Toyoda A."/>
            <person name="Takaki Y."/>
            <person name="Nishi S."/>
            <person name="Hori S."/>
            <person name="Arai W."/>
            <person name="Tsubouchi T."/>
            <person name="Morono Y."/>
            <person name="Uchiyama I."/>
            <person name="Ito T."/>
            <person name="Fujiyama A."/>
            <person name="Inagaki F."/>
            <person name="Takami H."/>
        </authorList>
    </citation>
    <scope>NUCLEOTIDE SEQUENCE</scope>
    <source>
        <strain evidence="1">Expedition CK06-06</strain>
    </source>
</reference>
<proteinExistence type="predicted"/>
<sequence>RYQKDNEIATSIPLSSGKRRRPLAAFLTESVMDEEI</sequence>
<accession>X1K1S4</accession>
<gene>
    <name evidence="1" type="ORF">S03H2_44351</name>
</gene>
<feature type="non-terminal residue" evidence="1">
    <location>
        <position position="1"/>
    </location>
</feature>
<comment type="caution">
    <text evidence="1">The sequence shown here is derived from an EMBL/GenBank/DDBJ whole genome shotgun (WGS) entry which is preliminary data.</text>
</comment>
<name>X1K1S4_9ZZZZ</name>